<evidence type="ECO:0000313" key="2">
    <source>
        <dbReference type="EMBL" id="PYI65230.1"/>
    </source>
</evidence>
<name>A0A2V5LFT5_9MICC</name>
<reference evidence="2 3" key="1">
    <citation type="submission" date="2018-05" db="EMBL/GenBank/DDBJ databases">
        <title>Genetic diversity of glacier-inhabiting Cryobacterium bacteria in China and description of Cryobacterium mengkeensis sp. nov. and Arthrobacter glacialis sp. nov.</title>
        <authorList>
            <person name="Liu Q."/>
            <person name="Xin Y.-H."/>
        </authorList>
    </citation>
    <scope>NUCLEOTIDE SEQUENCE [LARGE SCALE GENOMIC DNA]</scope>
    <source>
        <strain evidence="2 3">LI2</strain>
    </source>
</reference>
<gene>
    <name evidence="2" type="ORF">CVV68_19160</name>
</gene>
<feature type="region of interest" description="Disordered" evidence="1">
    <location>
        <begin position="1"/>
        <end position="62"/>
    </location>
</feature>
<proteinExistence type="predicted"/>
<dbReference type="Proteomes" id="UP000247832">
    <property type="component" value="Unassembled WGS sequence"/>
</dbReference>
<feature type="compositionally biased region" description="Pro residues" evidence="1">
    <location>
        <begin position="1"/>
        <end position="12"/>
    </location>
</feature>
<sequence length="62" mass="6653">MTSPSHTPPDDQPQPSRTRDHEDPSWGYGNPFTGKPAGVAHDPGSRQAEFDAAPLPGTNSFH</sequence>
<keyword evidence="3" id="KW-1185">Reference proteome</keyword>
<organism evidence="2 3">
    <name type="scientific">Arthrobacter livingstonensis</name>
    <dbReference type="NCBI Taxonomy" id="670078"/>
    <lineage>
        <taxon>Bacteria</taxon>
        <taxon>Bacillati</taxon>
        <taxon>Actinomycetota</taxon>
        <taxon>Actinomycetes</taxon>
        <taxon>Micrococcales</taxon>
        <taxon>Micrococcaceae</taxon>
        <taxon>Arthrobacter</taxon>
    </lineage>
</organism>
<dbReference type="EMBL" id="QJVD01000028">
    <property type="protein sequence ID" value="PYI65230.1"/>
    <property type="molecule type" value="Genomic_DNA"/>
</dbReference>
<protein>
    <submittedName>
        <fullName evidence="2">Uncharacterized protein</fullName>
    </submittedName>
</protein>
<evidence type="ECO:0000313" key="3">
    <source>
        <dbReference type="Proteomes" id="UP000247832"/>
    </source>
</evidence>
<dbReference type="AlphaFoldDB" id="A0A2V5LFT5"/>
<evidence type="ECO:0000256" key="1">
    <source>
        <dbReference type="SAM" id="MobiDB-lite"/>
    </source>
</evidence>
<comment type="caution">
    <text evidence="2">The sequence shown here is derived from an EMBL/GenBank/DDBJ whole genome shotgun (WGS) entry which is preliminary data.</text>
</comment>
<dbReference type="RefSeq" id="WP_110502600.1">
    <property type="nucleotide sequence ID" value="NZ_QJVD01000028.1"/>
</dbReference>
<accession>A0A2V5LFT5</accession>